<reference evidence="4" key="1">
    <citation type="journal article" date="2019" name="Int. J. Syst. Evol. Microbiol.">
        <title>The Global Catalogue of Microorganisms (GCM) 10K type strain sequencing project: providing services to taxonomists for standard genome sequencing and annotation.</title>
        <authorList>
            <consortium name="The Broad Institute Genomics Platform"/>
            <consortium name="The Broad Institute Genome Sequencing Center for Infectious Disease"/>
            <person name="Wu L."/>
            <person name="Ma J."/>
        </authorList>
    </citation>
    <scope>NUCLEOTIDE SEQUENCE [LARGE SCALE GENOMIC DNA]</scope>
    <source>
        <strain evidence="4">JCM 14370</strain>
    </source>
</reference>
<dbReference type="PANTHER" id="PTHR19848">
    <property type="entry name" value="WD40 REPEAT PROTEIN"/>
    <property type="match status" value="1"/>
</dbReference>
<dbReference type="Gene3D" id="2.130.10.10">
    <property type="entry name" value="YVTN repeat-like/Quinoprotein amine dehydrogenase"/>
    <property type="match status" value="4"/>
</dbReference>
<dbReference type="SUPFAM" id="SSF50978">
    <property type="entry name" value="WD40 repeat-like"/>
    <property type="match status" value="1"/>
</dbReference>
<organism evidence="3 4">
    <name type="scientific">Deinococcus roseus</name>
    <dbReference type="NCBI Taxonomy" id="392414"/>
    <lineage>
        <taxon>Bacteria</taxon>
        <taxon>Thermotogati</taxon>
        <taxon>Deinococcota</taxon>
        <taxon>Deinococci</taxon>
        <taxon>Deinococcales</taxon>
        <taxon>Deinococcaceae</taxon>
        <taxon>Deinococcus</taxon>
    </lineage>
</organism>
<name>A0ABQ2DBY2_9DEIO</name>
<dbReference type="InterPro" id="IPR036322">
    <property type="entry name" value="WD40_repeat_dom_sf"/>
</dbReference>
<evidence type="ECO:0000313" key="4">
    <source>
        <dbReference type="Proteomes" id="UP000632222"/>
    </source>
</evidence>
<dbReference type="Proteomes" id="UP000632222">
    <property type="component" value="Unassembled WGS sequence"/>
</dbReference>
<protein>
    <recommendedName>
        <fullName evidence="5">WD40 repeat domain-containing protein</fullName>
    </recommendedName>
</protein>
<comment type="caution">
    <text evidence="3">The sequence shown here is derived from an EMBL/GenBank/DDBJ whole genome shotgun (WGS) entry which is preliminary data.</text>
</comment>
<keyword evidence="2" id="KW-0677">Repeat</keyword>
<evidence type="ECO:0000313" key="3">
    <source>
        <dbReference type="EMBL" id="GGJ52471.1"/>
    </source>
</evidence>
<proteinExistence type="predicted"/>
<evidence type="ECO:0008006" key="5">
    <source>
        <dbReference type="Google" id="ProtNLM"/>
    </source>
</evidence>
<gene>
    <name evidence="3" type="ORF">GCM10008938_43090</name>
</gene>
<keyword evidence="1" id="KW-0853">WD repeat</keyword>
<evidence type="ECO:0000256" key="1">
    <source>
        <dbReference type="ARBA" id="ARBA00022574"/>
    </source>
</evidence>
<dbReference type="SUPFAM" id="SSF101908">
    <property type="entry name" value="Putative isomerase YbhE"/>
    <property type="match status" value="1"/>
</dbReference>
<dbReference type="SMART" id="SM00320">
    <property type="entry name" value="WD40"/>
    <property type="match status" value="5"/>
</dbReference>
<dbReference type="PANTHER" id="PTHR19848:SF8">
    <property type="entry name" value="F-BOX AND WD REPEAT DOMAIN CONTAINING 7"/>
    <property type="match status" value="1"/>
</dbReference>
<dbReference type="InterPro" id="IPR015943">
    <property type="entry name" value="WD40/YVTN_repeat-like_dom_sf"/>
</dbReference>
<dbReference type="EMBL" id="BMOD01000025">
    <property type="protein sequence ID" value="GGJ52471.1"/>
    <property type="molecule type" value="Genomic_DNA"/>
</dbReference>
<sequence length="608" mass="67628">MSETDFYPYTLHKALKTAGSPVHHAQVTPHGEVLFAQGCHLHVFDVSTEQLKHSITTKTGFIQGFAVTLDRLALVTASGAVEVWDPQTGRQIQTLPVQASRVSCRPQGDLLFLKTGPATLAVWDFQNLKPLREVQSRLSEVNLLETSLDGLQIALGGEGIEVLDLPACTSRFVLNVEWEVQHMHFQPEGVGYVDAAGWENEELVRLVSSVDGTPHYSFSHHRDDFSSLQPYAFVDSELLVTSPARGELQLHHPQQVDTEPETWEIGSWQISLLKFQQGLLLVGDVTGQVQLFDVSKKQRIQSFRAFDSRVLQVDYSADGSRLLALGYGDQVDVWEAKAGEVLFQHTFDRPTCLASLGPDGSVLAALWVNENELFLEVLNASTGEVIYQNEEKATALAFAEHPAALFGFGRHVTCWHLPDFDSTDVLEPARVRKGQVISQENTFFVEGDLGSSAGDISPDGRLLVMGRSTQNGRGVVLLWDLHQQREIFRIHLDDGVRKLQWNPSTEQVVMHLHNKMACLWTLHGQQQRELPFLVEAITMHQTGKWLAVSTERCEVHLLDVATLAVLQTLDGFSSPVQQLAFDRSGRHLVTSSGTVDQQSSFNIYGQSQ</sequence>
<accession>A0ABQ2DBY2</accession>
<keyword evidence="4" id="KW-1185">Reference proteome</keyword>
<evidence type="ECO:0000256" key="2">
    <source>
        <dbReference type="ARBA" id="ARBA00022737"/>
    </source>
</evidence>
<dbReference type="InterPro" id="IPR001680">
    <property type="entry name" value="WD40_rpt"/>
</dbReference>